<dbReference type="Pfam" id="PF00328">
    <property type="entry name" value="His_Phos_2"/>
    <property type="match status" value="1"/>
</dbReference>
<dbReference type="InterPro" id="IPR000560">
    <property type="entry name" value="His_Pase_clade-2"/>
</dbReference>
<dbReference type="Gene3D" id="3.40.50.1240">
    <property type="entry name" value="Phosphoglycerate mutase-like"/>
    <property type="match status" value="1"/>
</dbReference>
<organism evidence="2 3">
    <name type="scientific">Meloidogyne hapla</name>
    <name type="common">Root-knot nematode worm</name>
    <dbReference type="NCBI Taxonomy" id="6305"/>
    <lineage>
        <taxon>Eukaryota</taxon>
        <taxon>Metazoa</taxon>
        <taxon>Ecdysozoa</taxon>
        <taxon>Nematoda</taxon>
        <taxon>Chromadorea</taxon>
        <taxon>Rhabditida</taxon>
        <taxon>Tylenchina</taxon>
        <taxon>Tylenchomorpha</taxon>
        <taxon>Tylenchoidea</taxon>
        <taxon>Meloidogynidae</taxon>
        <taxon>Meloidogyninae</taxon>
        <taxon>Meloidogyne</taxon>
    </lineage>
</organism>
<dbReference type="OMA" id="QWANETI"/>
<dbReference type="Proteomes" id="UP000095281">
    <property type="component" value="Unplaced"/>
</dbReference>
<evidence type="ECO:0000313" key="3">
    <source>
        <dbReference type="WBParaSite" id="MhA1_Contig222.frz3.gene8"/>
    </source>
</evidence>
<proteinExistence type="inferred from homology"/>
<reference evidence="3" key="1">
    <citation type="submission" date="2016-11" db="UniProtKB">
        <authorList>
            <consortium name="WormBaseParasite"/>
        </authorList>
    </citation>
    <scope>IDENTIFICATION</scope>
</reference>
<dbReference type="WBParaSite" id="MhA1_Contig222.frz3.gene8">
    <property type="protein sequence ID" value="MhA1_Contig222.frz3.gene8"/>
    <property type="gene ID" value="MhA1_Contig222.frz3.gene8"/>
</dbReference>
<evidence type="ECO:0000313" key="2">
    <source>
        <dbReference type="Proteomes" id="UP000095281"/>
    </source>
</evidence>
<accession>A0A1I8BGL7</accession>
<evidence type="ECO:0000256" key="1">
    <source>
        <dbReference type="ARBA" id="ARBA00005375"/>
    </source>
</evidence>
<sequence length="289" mass="33640">MFANIEQNVPILPLTENVPKNGITIKYLPKGKDPYVFDEVDCPSAKNADEQIFEGKEFKEIEQSNRHFLHFIAENSDLINSDGILSLRNISHIHDPLTFISEHQNDGFKIPQWANETIRKEIFRLYNLKNSFNFKTERQKRLLSGPLFTEILNRMESIALNVNCDLKEKFHGYSGHDGTVAGLLAILGINLEIFPTFSTAVLIELHQQINNQSERNLERDKTFFIRLFHKNETDGNNLWEFKIPNCGNFCSLKKLKEIKEIIELKEWQEECKNINNDDNLIFNNKVKNM</sequence>
<dbReference type="PANTHER" id="PTHR11567">
    <property type="entry name" value="ACID PHOSPHATASE-RELATED"/>
    <property type="match status" value="1"/>
</dbReference>
<dbReference type="SUPFAM" id="SSF53254">
    <property type="entry name" value="Phosphoglycerate mutase-like"/>
    <property type="match status" value="1"/>
</dbReference>
<name>A0A1I8BGL7_MELHA</name>
<dbReference type="GO" id="GO:0016791">
    <property type="term" value="F:phosphatase activity"/>
    <property type="evidence" value="ECO:0007669"/>
    <property type="project" value="UniProtKB-ARBA"/>
</dbReference>
<dbReference type="InterPro" id="IPR050645">
    <property type="entry name" value="Histidine_acid_phosphatase"/>
</dbReference>
<dbReference type="InterPro" id="IPR029033">
    <property type="entry name" value="His_PPase_superfam"/>
</dbReference>
<dbReference type="AlphaFoldDB" id="A0A1I8BGL7"/>
<keyword evidence="2" id="KW-1185">Reference proteome</keyword>
<dbReference type="PANTHER" id="PTHR11567:SF210">
    <property type="entry name" value="ACID PHOSPHATASE 5-RELATED"/>
    <property type="match status" value="1"/>
</dbReference>
<protein>
    <submittedName>
        <fullName evidence="3">Acid phosphatase</fullName>
    </submittedName>
</protein>
<comment type="similarity">
    <text evidence="1">Belongs to the histidine acid phosphatase family.</text>
</comment>